<sequence>IIIPDHHWKFVYKVPTSTLVRELLRRVLSSCRLDVFEYANYGLYIPPTGTQKGKFLQEERLLSEYPQLLTSPADDLEDLHSPPFIDEEDEEQLTRLGKAASLKLIRKCRFVDALQLGHTRFKQINSKSHKKQLLGAIQSHNLQRIDSLLDRGLDPNFQYKLNGDTPLCCAAEQWHPRELILKLVEKGAHLEFRDSETLTPLHRAARAGNFEAIKALLDLGQNPNVRDARDLTPLYHAVSKDVPTRCITQLLYDHAILGVMDDKNRQEIHQACLFDRPQHLEQLIIYGADLDAQAANLDTPLHICALNNHETCLRLLLKYGATRDLLNASGQTPSEVAMLTGLNRLAEVIDSFTDDQIAPVTKPPVYNQDRKPSVTGPRAAFENVRKRLSAAQVNGFGQAPKPTVSNHMVWKDSVSTSNRVPATTGVPAQAKHCISSSTNDLVNRTVSYNSRASYQPVSRVVRLQRGSTGFGFQIRGRTVSSGGDSTSYVAANQYIDRIIPGSPAAEARLNPGDYILQINGQDVSRASHYQVTDLIVQSGSEVTLTVLPGPPCTLPPLQSPFQRNRSRLLISDRRHASCRRTSSSIAVRPDRSVSRDTSFGAPFCSSRSDRFLSQADEPSSASSSSVFCPTQRTTNAALNGIGSSYGAPAAVGASDSRNVTVYREFQKRSVSSPYFEPYRSNSSRNSSSLSCNSGVDGMQTNHNYISSVDFIGYNTNSSVSGCNSADVTHPPILLVHENVDDDDVPITVDHGWPEENGDSIYRLSSSTQEGRITRSMDQWPHMILLLGPSTLQKCTSILAIPNGSMHVSFLERLFSFRITKILYIFVLSTGSCSSDLIINSWVGIRNLPIVVLLRRVCFFYVTFHDVNFICASLICIVPFYSFVI</sequence>
<dbReference type="InterPro" id="IPR051569">
    <property type="entry name" value="SHANK"/>
</dbReference>
<dbReference type="SMART" id="SM00228">
    <property type="entry name" value="PDZ"/>
    <property type="match status" value="1"/>
</dbReference>
<feature type="transmembrane region" description="Helical" evidence="2">
    <location>
        <begin position="856"/>
        <end position="880"/>
    </location>
</feature>
<keyword evidence="2" id="KW-1133">Transmembrane helix</keyword>
<feature type="repeat" description="ANK" evidence="1">
    <location>
        <begin position="196"/>
        <end position="228"/>
    </location>
</feature>
<keyword evidence="2" id="KW-0472">Membrane</keyword>
<feature type="non-terminal residue" evidence="4">
    <location>
        <position position="1"/>
    </location>
</feature>
<proteinExistence type="predicted"/>
<feature type="repeat" description="ANK" evidence="1">
    <location>
        <begin position="296"/>
        <end position="328"/>
    </location>
</feature>
<reference evidence="4 5" key="1">
    <citation type="submission" date="2019-04" db="EMBL/GenBank/DDBJ databases">
        <title>Annotation for the trematode Fasciola gigantica.</title>
        <authorList>
            <person name="Choi Y.-J."/>
        </authorList>
    </citation>
    <scope>NUCLEOTIDE SEQUENCE [LARGE SCALE GENOMIC DNA]</scope>
    <source>
        <strain evidence="4">Uganda_cow_1</strain>
    </source>
</reference>
<name>A0A504Z3P4_FASGI</name>
<feature type="repeat" description="ANK" evidence="1">
    <location>
        <begin position="162"/>
        <end position="195"/>
    </location>
</feature>
<evidence type="ECO:0000256" key="1">
    <source>
        <dbReference type="PROSITE-ProRule" id="PRU00023"/>
    </source>
</evidence>
<keyword evidence="5" id="KW-1185">Reference proteome</keyword>
<evidence type="ECO:0000313" key="5">
    <source>
        <dbReference type="Proteomes" id="UP000316759"/>
    </source>
</evidence>
<dbReference type="GO" id="GO:0035255">
    <property type="term" value="F:ionotropic glutamate receptor binding"/>
    <property type="evidence" value="ECO:0007669"/>
    <property type="project" value="TreeGrafter"/>
</dbReference>
<gene>
    <name evidence="4" type="ORF">FGIG_06150</name>
</gene>
<dbReference type="SMART" id="SM00248">
    <property type="entry name" value="ANK"/>
    <property type="match status" value="5"/>
</dbReference>
<dbReference type="InterPro" id="IPR036770">
    <property type="entry name" value="Ankyrin_rpt-contain_sf"/>
</dbReference>
<dbReference type="Pfam" id="PF12796">
    <property type="entry name" value="Ank_2"/>
    <property type="match status" value="2"/>
</dbReference>
<keyword evidence="2" id="KW-0812">Transmembrane</keyword>
<dbReference type="SUPFAM" id="SSF50156">
    <property type="entry name" value="PDZ domain-like"/>
    <property type="match status" value="1"/>
</dbReference>
<dbReference type="STRING" id="46835.A0A504Z3P4"/>
<evidence type="ECO:0000313" key="4">
    <source>
        <dbReference type="EMBL" id="TPP65147.1"/>
    </source>
</evidence>
<dbReference type="Pfam" id="PF00595">
    <property type="entry name" value="PDZ"/>
    <property type="match status" value="1"/>
</dbReference>
<dbReference type="SUPFAM" id="SSF48403">
    <property type="entry name" value="Ankyrin repeat"/>
    <property type="match status" value="1"/>
</dbReference>
<comment type="caution">
    <text evidence="4">The sequence shown here is derived from an EMBL/GenBank/DDBJ whole genome shotgun (WGS) entry which is preliminary data.</text>
</comment>
<feature type="transmembrane region" description="Helical" evidence="2">
    <location>
        <begin position="821"/>
        <end position="844"/>
    </location>
</feature>
<protein>
    <submittedName>
        <fullName evidence="4">SH3 and multiple ankyrin repeat domains protein 3</fullName>
    </submittedName>
</protein>
<dbReference type="InterPro" id="IPR001478">
    <property type="entry name" value="PDZ"/>
</dbReference>
<dbReference type="Proteomes" id="UP000316759">
    <property type="component" value="Unassembled WGS sequence"/>
</dbReference>
<dbReference type="PROSITE" id="PS50106">
    <property type="entry name" value="PDZ"/>
    <property type="match status" value="1"/>
</dbReference>
<dbReference type="AlphaFoldDB" id="A0A504Z3P4"/>
<dbReference type="PROSITE" id="PS50088">
    <property type="entry name" value="ANK_REPEAT"/>
    <property type="match status" value="3"/>
</dbReference>
<keyword evidence="1" id="KW-0040">ANK repeat</keyword>
<dbReference type="PANTHER" id="PTHR24135:SF28">
    <property type="entry name" value="LD13733P"/>
    <property type="match status" value="1"/>
</dbReference>
<dbReference type="Gene3D" id="2.30.42.10">
    <property type="match status" value="1"/>
</dbReference>
<dbReference type="PANTHER" id="PTHR24135">
    <property type="entry name" value="SH3 AND MULTIPLE ANKYRIN REPEAT DOMAINS PROTEIN"/>
    <property type="match status" value="1"/>
</dbReference>
<dbReference type="InterPro" id="IPR036034">
    <property type="entry name" value="PDZ_sf"/>
</dbReference>
<dbReference type="OrthoDB" id="445896at2759"/>
<dbReference type="PROSITE" id="PS50297">
    <property type="entry name" value="ANK_REP_REGION"/>
    <property type="match status" value="2"/>
</dbReference>
<dbReference type="Gene3D" id="1.25.40.20">
    <property type="entry name" value="Ankyrin repeat-containing domain"/>
    <property type="match status" value="2"/>
</dbReference>
<dbReference type="InterPro" id="IPR002110">
    <property type="entry name" value="Ankyrin_rpt"/>
</dbReference>
<dbReference type="EMBL" id="SUNJ01003573">
    <property type="protein sequence ID" value="TPP65147.1"/>
    <property type="molecule type" value="Genomic_DNA"/>
</dbReference>
<dbReference type="GO" id="GO:0030160">
    <property type="term" value="F:synaptic receptor adaptor activity"/>
    <property type="evidence" value="ECO:0007669"/>
    <property type="project" value="TreeGrafter"/>
</dbReference>
<feature type="domain" description="PDZ" evidence="3">
    <location>
        <begin position="460"/>
        <end position="550"/>
    </location>
</feature>
<evidence type="ECO:0000256" key="2">
    <source>
        <dbReference type="SAM" id="Phobius"/>
    </source>
</evidence>
<organism evidence="4 5">
    <name type="scientific">Fasciola gigantica</name>
    <name type="common">Giant liver fluke</name>
    <dbReference type="NCBI Taxonomy" id="46835"/>
    <lineage>
        <taxon>Eukaryota</taxon>
        <taxon>Metazoa</taxon>
        <taxon>Spiralia</taxon>
        <taxon>Lophotrochozoa</taxon>
        <taxon>Platyhelminthes</taxon>
        <taxon>Trematoda</taxon>
        <taxon>Digenea</taxon>
        <taxon>Plagiorchiida</taxon>
        <taxon>Echinostomata</taxon>
        <taxon>Echinostomatoidea</taxon>
        <taxon>Fasciolidae</taxon>
        <taxon>Fasciola</taxon>
    </lineage>
</organism>
<evidence type="ECO:0000259" key="3">
    <source>
        <dbReference type="PROSITE" id="PS50106"/>
    </source>
</evidence>
<accession>A0A504Z3P4</accession>